<feature type="domain" description="Peptidase M13 C-terminal" evidence="9">
    <location>
        <begin position="475"/>
        <end position="673"/>
    </location>
</feature>
<dbReference type="InterPro" id="IPR042089">
    <property type="entry name" value="Peptidase_M13_dom_2"/>
</dbReference>
<dbReference type="Gene3D" id="1.10.1380.10">
    <property type="entry name" value="Neutral endopeptidase , domain2"/>
    <property type="match status" value="1"/>
</dbReference>
<feature type="chain" id="PRO_5046751999" evidence="8">
    <location>
        <begin position="19"/>
        <end position="677"/>
    </location>
</feature>
<dbReference type="InterPro" id="IPR018497">
    <property type="entry name" value="Peptidase_M13_C"/>
</dbReference>
<feature type="signal peptide" evidence="8">
    <location>
        <begin position="1"/>
        <end position="18"/>
    </location>
</feature>
<keyword evidence="6" id="KW-0862">Zinc</keyword>
<keyword evidence="5" id="KW-0378">Hydrolase</keyword>
<evidence type="ECO:0000256" key="3">
    <source>
        <dbReference type="ARBA" id="ARBA00022670"/>
    </source>
</evidence>
<keyword evidence="12" id="KW-1185">Reference proteome</keyword>
<gene>
    <name evidence="11" type="ORF">ACFODZ_05415</name>
</gene>
<dbReference type="InterPro" id="IPR000718">
    <property type="entry name" value="Peptidase_M13"/>
</dbReference>
<keyword evidence="4" id="KW-0479">Metal-binding</keyword>
<dbReference type="Pfam" id="PF01431">
    <property type="entry name" value="Peptidase_M13"/>
    <property type="match status" value="1"/>
</dbReference>
<evidence type="ECO:0000256" key="7">
    <source>
        <dbReference type="ARBA" id="ARBA00023049"/>
    </source>
</evidence>
<dbReference type="InterPro" id="IPR008753">
    <property type="entry name" value="Peptidase_M13_N"/>
</dbReference>
<dbReference type="SUPFAM" id="SSF55486">
    <property type="entry name" value="Metalloproteases ('zincins'), catalytic domain"/>
    <property type="match status" value="1"/>
</dbReference>
<evidence type="ECO:0000256" key="6">
    <source>
        <dbReference type="ARBA" id="ARBA00022833"/>
    </source>
</evidence>
<dbReference type="InterPro" id="IPR024079">
    <property type="entry name" value="MetalloPept_cat_dom_sf"/>
</dbReference>
<evidence type="ECO:0000259" key="9">
    <source>
        <dbReference type="Pfam" id="PF01431"/>
    </source>
</evidence>
<keyword evidence="3" id="KW-0645">Protease</keyword>
<dbReference type="PANTHER" id="PTHR11733:SF167">
    <property type="entry name" value="FI17812P1-RELATED"/>
    <property type="match status" value="1"/>
</dbReference>
<evidence type="ECO:0000256" key="1">
    <source>
        <dbReference type="ARBA" id="ARBA00001947"/>
    </source>
</evidence>
<comment type="cofactor">
    <cofactor evidence="1">
        <name>Zn(2+)</name>
        <dbReference type="ChEBI" id="CHEBI:29105"/>
    </cofactor>
</comment>
<sequence>MKKTVLLTALTLSLAACQSTQVKQDNHQSSMVKSGITTVNMDRSVRPQDDFYRHVNGKWLNEFEIPADKSNFGAFNKLGDESRADVQAIIDEVSKMDNAPGSSEQKIADIYRSFMDTDTIEAKGLSPIQSELDRINTVQTRADLSEYMGYADIYGDAPLSMYVYIDQKKSDEHIVYVGQSGLGLPDRDYYFKTDDKSQNIRAKYRQHISNMFELAGINNPDQASDLVYHIEKDLAEGQWNRIQNRNRDKTYNKMSFSALTEKVPAINWDRWLTHTMIDQPEHLVVTQPPYLDTLNEVLNKYTVDQWKTYYTWHLLSNTASYLSESFANENFAFYGTVLTGTTEQEPRWKRGVDLVNGLAGELVGKVYVKKHFPPAAKERMVTMIEQLRDAYADSIKDLDWMGEETKVKALDKLAKFDPKVGYPDVWRDYSELNIAGTNLVENLKEATRFFTHRNRSKLGQPIDRNEWGMNPQRVNAYYNPTKNEIVFPAAILQSPFFNLEADEAVNYGGIGAVIGHEMGHGFDDQGSKYDGDGNLKNWWTDEDRRRFEERTNKLVEQYNGFTVVDGTPVKGEFTQGENIGDLSGLSIAYKAFKKNYKDDRVIDGYTPEQRFFLGWAQVWKRKYRDEELLRRIDTDPHAPSEFRTNGILRNLTEFYEAFDVNPGDGMYLPEDERVKIW</sequence>
<dbReference type="EMBL" id="JBHRTS010000003">
    <property type="protein sequence ID" value="MFC3193671.1"/>
    <property type="molecule type" value="Genomic_DNA"/>
</dbReference>
<evidence type="ECO:0000313" key="11">
    <source>
        <dbReference type="EMBL" id="MFC3193671.1"/>
    </source>
</evidence>
<evidence type="ECO:0000256" key="4">
    <source>
        <dbReference type="ARBA" id="ARBA00022723"/>
    </source>
</evidence>
<dbReference type="PROSITE" id="PS51885">
    <property type="entry name" value="NEPRILYSIN"/>
    <property type="match status" value="1"/>
</dbReference>
<evidence type="ECO:0000256" key="2">
    <source>
        <dbReference type="ARBA" id="ARBA00007357"/>
    </source>
</evidence>
<reference evidence="12" key="1">
    <citation type="journal article" date="2019" name="Int. J. Syst. Evol. Microbiol.">
        <title>The Global Catalogue of Microorganisms (GCM) 10K type strain sequencing project: providing services to taxonomists for standard genome sequencing and annotation.</title>
        <authorList>
            <consortium name="The Broad Institute Genomics Platform"/>
            <consortium name="The Broad Institute Genome Sequencing Center for Infectious Disease"/>
            <person name="Wu L."/>
            <person name="Ma J."/>
        </authorList>
    </citation>
    <scope>NUCLEOTIDE SEQUENCE [LARGE SCALE GENOMIC DNA]</scope>
    <source>
        <strain evidence="12">KCTC 42953</strain>
    </source>
</reference>
<feature type="domain" description="Peptidase M13 N-terminal" evidence="10">
    <location>
        <begin position="47"/>
        <end position="423"/>
    </location>
</feature>
<dbReference type="PRINTS" id="PR00786">
    <property type="entry name" value="NEPRILYSIN"/>
</dbReference>
<evidence type="ECO:0000256" key="5">
    <source>
        <dbReference type="ARBA" id="ARBA00022801"/>
    </source>
</evidence>
<evidence type="ECO:0000259" key="10">
    <source>
        <dbReference type="Pfam" id="PF05649"/>
    </source>
</evidence>
<dbReference type="Proteomes" id="UP001595533">
    <property type="component" value="Unassembled WGS sequence"/>
</dbReference>
<dbReference type="PROSITE" id="PS51257">
    <property type="entry name" value="PROKAR_LIPOPROTEIN"/>
    <property type="match status" value="1"/>
</dbReference>
<keyword evidence="8" id="KW-0732">Signal</keyword>
<comment type="similarity">
    <text evidence="2">Belongs to the peptidase M13 family.</text>
</comment>
<dbReference type="CDD" id="cd08662">
    <property type="entry name" value="M13"/>
    <property type="match status" value="1"/>
</dbReference>
<dbReference type="PANTHER" id="PTHR11733">
    <property type="entry name" value="ZINC METALLOPROTEASE FAMILY M13 NEPRILYSIN-RELATED"/>
    <property type="match status" value="1"/>
</dbReference>
<proteinExistence type="inferred from homology"/>
<protein>
    <submittedName>
        <fullName evidence="11">M13 family metallopeptidase</fullName>
    </submittedName>
</protein>
<keyword evidence="7" id="KW-0482">Metalloprotease</keyword>
<comment type="caution">
    <text evidence="11">The sequence shown here is derived from an EMBL/GenBank/DDBJ whole genome shotgun (WGS) entry which is preliminary data.</text>
</comment>
<name>A0ABV7JC43_9GAMM</name>
<accession>A0ABV7JC43</accession>
<dbReference type="RefSeq" id="WP_077411521.1">
    <property type="nucleotide sequence ID" value="NZ_JBHRTS010000003.1"/>
</dbReference>
<dbReference type="Pfam" id="PF05649">
    <property type="entry name" value="Peptidase_M13_N"/>
    <property type="match status" value="1"/>
</dbReference>
<evidence type="ECO:0000256" key="8">
    <source>
        <dbReference type="SAM" id="SignalP"/>
    </source>
</evidence>
<evidence type="ECO:0000313" key="12">
    <source>
        <dbReference type="Proteomes" id="UP001595533"/>
    </source>
</evidence>
<dbReference type="Gene3D" id="3.40.390.10">
    <property type="entry name" value="Collagenase (Catalytic Domain)"/>
    <property type="match status" value="1"/>
</dbReference>
<organism evidence="11 12">
    <name type="scientific">Marinicella sediminis</name>
    <dbReference type="NCBI Taxonomy" id="1792834"/>
    <lineage>
        <taxon>Bacteria</taxon>
        <taxon>Pseudomonadati</taxon>
        <taxon>Pseudomonadota</taxon>
        <taxon>Gammaproteobacteria</taxon>
        <taxon>Lysobacterales</taxon>
        <taxon>Marinicellaceae</taxon>
        <taxon>Marinicella</taxon>
    </lineage>
</organism>